<organism evidence="2 3">
    <name type="scientific">Mycolicibacterium sphagni</name>
    <dbReference type="NCBI Taxonomy" id="1786"/>
    <lineage>
        <taxon>Bacteria</taxon>
        <taxon>Bacillati</taxon>
        <taxon>Actinomycetota</taxon>
        <taxon>Actinomycetes</taxon>
        <taxon>Mycobacteriales</taxon>
        <taxon>Mycobacteriaceae</taxon>
        <taxon>Mycolicibacterium</taxon>
    </lineage>
</organism>
<name>A0ABX2JXZ9_9MYCO</name>
<feature type="compositionally biased region" description="Low complexity" evidence="1">
    <location>
        <begin position="158"/>
        <end position="171"/>
    </location>
</feature>
<comment type="caution">
    <text evidence="2">The sequence shown here is derived from an EMBL/GenBank/DDBJ whole genome shotgun (WGS) entry which is preliminary data.</text>
</comment>
<feature type="region of interest" description="Disordered" evidence="1">
    <location>
        <begin position="158"/>
        <end position="193"/>
    </location>
</feature>
<dbReference type="RefSeq" id="WP_174400320.1">
    <property type="nucleotide sequence ID" value="NZ_VBSB01000017.1"/>
</dbReference>
<accession>A0ABX2JXZ9</accession>
<sequence length="193" mass="21648">MSGTGDLRGISGLVVADLTLRRGWGDPIKHLVQPLTANFALCPGLDYDHHTGRWSYVSRWWFLCHIWVGEYGNLEGRDFMVVGQELPVEPGVVGRPALALDLEVCQLFAEWLEQQYDWSSRVASLKYELYHPAVGEEMRRFQDSPNLWEPPVRELGAASSSAEVGSVGELSAGPRDRQQVADEPPTRRSPCDR</sequence>
<keyword evidence="3" id="KW-1185">Reference proteome</keyword>
<reference evidence="2 3" key="1">
    <citation type="submission" date="2019-05" db="EMBL/GenBank/DDBJ databases">
        <title>Mycolicibacterium sphagni ENV482 genome assembly.</title>
        <authorList>
            <person name="Chen W."/>
            <person name="Faulkner N.W."/>
            <person name="Hyman M.R."/>
        </authorList>
    </citation>
    <scope>NUCLEOTIDE SEQUENCE [LARGE SCALE GENOMIC DNA]</scope>
    <source>
        <strain evidence="2 3">ENV482</strain>
    </source>
</reference>
<feature type="compositionally biased region" description="Basic and acidic residues" evidence="1">
    <location>
        <begin position="174"/>
        <end position="193"/>
    </location>
</feature>
<evidence type="ECO:0000313" key="2">
    <source>
        <dbReference type="EMBL" id="NTY62604.1"/>
    </source>
</evidence>
<evidence type="ECO:0000313" key="3">
    <source>
        <dbReference type="Proteomes" id="UP000708347"/>
    </source>
</evidence>
<protein>
    <submittedName>
        <fullName evidence="2">Uncharacterized protein</fullName>
    </submittedName>
</protein>
<proteinExistence type="predicted"/>
<dbReference type="EMBL" id="VBSB01000017">
    <property type="protein sequence ID" value="NTY62604.1"/>
    <property type="molecule type" value="Genomic_DNA"/>
</dbReference>
<dbReference type="Proteomes" id="UP000708347">
    <property type="component" value="Unassembled WGS sequence"/>
</dbReference>
<evidence type="ECO:0000256" key="1">
    <source>
        <dbReference type="SAM" id="MobiDB-lite"/>
    </source>
</evidence>
<gene>
    <name evidence="2" type="ORF">FEG63_24000</name>
</gene>